<organism evidence="2 3">
    <name type="scientific">Vitis vinifera</name>
    <name type="common">Grape</name>
    <dbReference type="NCBI Taxonomy" id="29760"/>
    <lineage>
        <taxon>Eukaryota</taxon>
        <taxon>Viridiplantae</taxon>
        <taxon>Streptophyta</taxon>
        <taxon>Embryophyta</taxon>
        <taxon>Tracheophyta</taxon>
        <taxon>Spermatophyta</taxon>
        <taxon>Magnoliopsida</taxon>
        <taxon>eudicotyledons</taxon>
        <taxon>Gunneridae</taxon>
        <taxon>Pentapetalae</taxon>
        <taxon>rosids</taxon>
        <taxon>Vitales</taxon>
        <taxon>Vitaceae</taxon>
        <taxon>Viteae</taxon>
        <taxon>Vitis</taxon>
    </lineage>
</organism>
<evidence type="ECO:0000313" key="2">
    <source>
        <dbReference type="EMBL" id="RVW37389.1"/>
    </source>
</evidence>
<feature type="domain" description="Reverse transcriptase Ty1/copia-type" evidence="1">
    <location>
        <begin position="2"/>
        <end position="186"/>
    </location>
</feature>
<dbReference type="InterPro" id="IPR043502">
    <property type="entry name" value="DNA/RNA_pol_sf"/>
</dbReference>
<dbReference type="InterPro" id="IPR013103">
    <property type="entry name" value="RVT_2"/>
</dbReference>
<proteinExistence type="predicted"/>
<reference evidence="2 3" key="1">
    <citation type="journal article" date="2018" name="PLoS Genet.">
        <title>Population sequencing reveals clonal diversity and ancestral inbreeding in the grapevine cultivar Chardonnay.</title>
        <authorList>
            <person name="Roach M.J."/>
            <person name="Johnson D.L."/>
            <person name="Bohlmann J."/>
            <person name="van Vuuren H.J."/>
            <person name="Jones S.J."/>
            <person name="Pretorius I.S."/>
            <person name="Schmidt S.A."/>
            <person name="Borneman A.R."/>
        </authorList>
    </citation>
    <scope>NUCLEOTIDE SEQUENCE [LARGE SCALE GENOMIC DNA]</scope>
    <source>
        <strain evidence="3">cv. Chardonnay</strain>
        <tissue evidence="2">Leaf</tissue>
    </source>
</reference>
<dbReference type="AlphaFoldDB" id="A0A438DPQ3"/>
<gene>
    <name evidence="2" type="primary">RE1_861</name>
    <name evidence="2" type="ORF">CK203_081678</name>
</gene>
<protein>
    <submittedName>
        <fullName evidence="2">Retrovirus-related Pol polyprotein from transposon RE1</fullName>
    </submittedName>
</protein>
<name>A0A438DPQ3_VITVI</name>
<comment type="caution">
    <text evidence="2">The sequence shown here is derived from an EMBL/GenBank/DDBJ whole genome shotgun (WGS) entry which is preliminary data.</text>
</comment>
<dbReference type="EMBL" id="QGNW01001539">
    <property type="protein sequence ID" value="RVW37389.1"/>
    <property type="molecule type" value="Genomic_DNA"/>
</dbReference>
<dbReference type="Pfam" id="PF07727">
    <property type="entry name" value="RVT_2"/>
    <property type="match status" value="1"/>
</dbReference>
<dbReference type="PANTHER" id="PTHR11439:SF503">
    <property type="entry name" value="CYSTEINE-RICH RLK (RECEPTOR-LIKE PROTEIN KINASE) 8"/>
    <property type="match status" value="1"/>
</dbReference>
<sequence>MVRYDTIRLLFVLFAQNSWHIHQLDVKSAFLNGFVDEEIYVEQLDGVAALGKEDYVYLLRKTLYGLKQAPKAWYETMDKHLTKLGFVRSQSEATLYVKTDDVQLLIVSLYVGNMLVIGNQPGLIQSFKDEMNKVFEMTDLGVMKYFLGMEVMQSCSRIFICQQKYAMDMLKKFKMQDCKPMSTPMTTSEKLSKDDDFEKIDEGLYRSLIGSLLYLTTSRPDTLFAISVLSRFMHSPSEKHFSAAKRVLRYIKGTVAFGVQFSKFVEGDLKLLGYSNSDWGGCVDDSRSTLGYLFSLGSGFFHLELKETRNHNPIHNRDIFTKPLPMERFEALKQKIGVCHPDAKEECSVVGILDSKP</sequence>
<accession>A0A438DPQ3</accession>
<dbReference type="PANTHER" id="PTHR11439">
    <property type="entry name" value="GAG-POL-RELATED RETROTRANSPOSON"/>
    <property type="match status" value="1"/>
</dbReference>
<dbReference type="SUPFAM" id="SSF56672">
    <property type="entry name" value="DNA/RNA polymerases"/>
    <property type="match status" value="1"/>
</dbReference>
<evidence type="ECO:0000259" key="1">
    <source>
        <dbReference type="Pfam" id="PF07727"/>
    </source>
</evidence>
<evidence type="ECO:0000313" key="3">
    <source>
        <dbReference type="Proteomes" id="UP000288805"/>
    </source>
</evidence>
<dbReference type="Proteomes" id="UP000288805">
    <property type="component" value="Unassembled WGS sequence"/>
</dbReference>